<dbReference type="GO" id="GO:0046872">
    <property type="term" value="F:metal ion binding"/>
    <property type="evidence" value="ECO:0007669"/>
    <property type="project" value="UniProtKB-KW"/>
</dbReference>
<dbReference type="EMBL" id="CADCTP010000027">
    <property type="protein sequence ID" value="CAA9217418.1"/>
    <property type="molecule type" value="Genomic_DNA"/>
</dbReference>
<comment type="cofactor">
    <cofactor evidence="3">
        <name>Mg(2+)</name>
        <dbReference type="ChEBI" id="CHEBI:18420"/>
    </cofactor>
</comment>
<evidence type="ECO:0000256" key="3">
    <source>
        <dbReference type="RuleBase" id="RU361117"/>
    </source>
</evidence>
<dbReference type="PANTHER" id="PTHR43768">
    <property type="entry name" value="TREHALOSE 6-PHOSPHATE PHOSPHATASE"/>
    <property type="match status" value="1"/>
</dbReference>
<accession>A0A6J4HA21</accession>
<organism evidence="4">
    <name type="scientific">uncultured Mycobacteriales bacterium</name>
    <dbReference type="NCBI Taxonomy" id="581187"/>
    <lineage>
        <taxon>Bacteria</taxon>
        <taxon>Bacillati</taxon>
        <taxon>Actinomycetota</taxon>
        <taxon>Actinomycetes</taxon>
        <taxon>Mycobacteriales</taxon>
        <taxon>environmental samples</taxon>
    </lineage>
</organism>
<dbReference type="Gene3D" id="3.30.70.1020">
    <property type="entry name" value="Trehalose-6-phosphate phosphatase related protein, domain 2"/>
    <property type="match status" value="1"/>
</dbReference>
<comment type="catalytic activity">
    <reaction evidence="3">
        <text>alpha,alpha-trehalose 6-phosphate + H2O = alpha,alpha-trehalose + phosphate</text>
        <dbReference type="Rhea" id="RHEA:23420"/>
        <dbReference type="ChEBI" id="CHEBI:15377"/>
        <dbReference type="ChEBI" id="CHEBI:16551"/>
        <dbReference type="ChEBI" id="CHEBI:43474"/>
        <dbReference type="ChEBI" id="CHEBI:58429"/>
        <dbReference type="EC" id="3.1.3.12"/>
    </reaction>
</comment>
<dbReference type="NCBIfam" id="TIGR00685">
    <property type="entry name" value="T6PP"/>
    <property type="match status" value="1"/>
</dbReference>
<comment type="similarity">
    <text evidence="3">Belongs to the trehalose phosphatase family.</text>
</comment>
<dbReference type="InterPro" id="IPR044651">
    <property type="entry name" value="OTSB-like"/>
</dbReference>
<dbReference type="InterPro" id="IPR023214">
    <property type="entry name" value="HAD_sf"/>
</dbReference>
<evidence type="ECO:0000256" key="2">
    <source>
        <dbReference type="ARBA" id="ARBA00024179"/>
    </source>
</evidence>
<protein>
    <recommendedName>
        <fullName evidence="3">Trehalose 6-phosphate phosphatase</fullName>
        <ecNumber evidence="3">3.1.3.12</ecNumber>
    </recommendedName>
</protein>
<keyword evidence="1 3" id="KW-0378">Hydrolase</keyword>
<dbReference type="EC" id="3.1.3.12" evidence="3"/>
<keyword evidence="3" id="KW-0479">Metal-binding</keyword>
<gene>
    <name evidence="4" type="ORF">AVDCRST_MAG41-329</name>
</gene>
<evidence type="ECO:0000313" key="4">
    <source>
        <dbReference type="EMBL" id="CAA9217418.1"/>
    </source>
</evidence>
<dbReference type="SUPFAM" id="SSF56784">
    <property type="entry name" value="HAD-like"/>
    <property type="match status" value="1"/>
</dbReference>
<name>A0A6J4HA21_9ACTN</name>
<sequence length="266" mass="26824">MDAPAKAGWDALVADPAGALVALDYDGVLAPIVEDPTLAVPAPGAIEVLRRLAERVGTLAVVTGRPAAQVVELGGLATVPGLIVEGQYGAERWVGGELTTPEEPAGVTAARAAPPAALAAAGADPAVWVEDKRLALVVHARRTADPDAELGRLDPAVRRVAEKHGLEPHPGKMVVELRAPGFDKGGVLRRLAAAAGSRAVLFAGDDLGDIPGFAAVEELRAAGTPGITVASASPEAAAVAERADVAVDGPAGVVTLLVTLSDQMSE</sequence>
<comment type="function">
    <text evidence="2 3">Removes the phosphate from trehalose 6-phosphate to produce free trehalose.</text>
</comment>
<dbReference type="UniPathway" id="UPA00299"/>
<comment type="pathway">
    <text evidence="3">Glycan biosynthesis; trehalose biosynthesis.</text>
</comment>
<dbReference type="InterPro" id="IPR003337">
    <property type="entry name" value="Trehalose_PPase"/>
</dbReference>
<dbReference type="Pfam" id="PF02358">
    <property type="entry name" value="Trehalose_PPase"/>
    <property type="match status" value="1"/>
</dbReference>
<dbReference type="InterPro" id="IPR036412">
    <property type="entry name" value="HAD-like_sf"/>
</dbReference>
<dbReference type="PANTHER" id="PTHR43768:SF3">
    <property type="entry name" value="TREHALOSE 6-PHOSPHATE PHOSPHATASE"/>
    <property type="match status" value="1"/>
</dbReference>
<evidence type="ECO:0000256" key="1">
    <source>
        <dbReference type="ARBA" id="ARBA00022801"/>
    </source>
</evidence>
<dbReference type="GO" id="GO:0005992">
    <property type="term" value="P:trehalose biosynthetic process"/>
    <property type="evidence" value="ECO:0007669"/>
    <property type="project" value="UniProtKB-UniPathway"/>
</dbReference>
<proteinExistence type="inferred from homology"/>
<reference evidence="4" key="1">
    <citation type="submission" date="2020-02" db="EMBL/GenBank/DDBJ databases">
        <authorList>
            <person name="Meier V. D."/>
        </authorList>
    </citation>
    <scope>NUCLEOTIDE SEQUENCE</scope>
    <source>
        <strain evidence="4">AVDCRST_MAG41</strain>
    </source>
</reference>
<keyword evidence="3" id="KW-0460">Magnesium</keyword>
<dbReference type="AlphaFoldDB" id="A0A6J4HA21"/>
<dbReference type="Gene3D" id="3.40.50.1000">
    <property type="entry name" value="HAD superfamily/HAD-like"/>
    <property type="match status" value="1"/>
</dbReference>
<dbReference type="GO" id="GO:0004805">
    <property type="term" value="F:trehalose-phosphatase activity"/>
    <property type="evidence" value="ECO:0007669"/>
    <property type="project" value="UniProtKB-EC"/>
</dbReference>